<evidence type="ECO:0000256" key="1">
    <source>
        <dbReference type="SAM" id="MobiDB-lite"/>
    </source>
</evidence>
<evidence type="ECO:0000313" key="2">
    <source>
        <dbReference type="EMBL" id="CAG5139428.1"/>
    </source>
</evidence>
<proteinExistence type="predicted"/>
<gene>
    <name evidence="2" type="ORF">ALTATR162_LOCUS487</name>
</gene>
<sequence>MHMSLPYYCLTLPDIVISCAELDSTDLRDSTISLSHHKTYFPLVIDHQGQESQWTGLTTRDRSAAAGHDLMESSQAVAQLETDTQTYDHDLVQLFEGMRVEDYRFQDDESDALSITTTSECSLDNVEITTPTQDEYSKAQQQCITASSPNGADSRLAQDHSFEEPDNHETLPSAPGSPSITLISQASTLLVLATTPIHCSSKVYH</sequence>
<dbReference type="EMBL" id="CAJRGZ010000015">
    <property type="protein sequence ID" value="CAG5139428.1"/>
    <property type="molecule type" value="Genomic_DNA"/>
</dbReference>
<protein>
    <submittedName>
        <fullName evidence="2">Uncharacterized protein</fullName>
    </submittedName>
</protein>
<keyword evidence="3" id="KW-1185">Reference proteome</keyword>
<dbReference type="RefSeq" id="XP_043164016.1">
    <property type="nucleotide sequence ID" value="XM_043308081.1"/>
</dbReference>
<organism evidence="2 3">
    <name type="scientific">Alternaria atra</name>
    <dbReference type="NCBI Taxonomy" id="119953"/>
    <lineage>
        <taxon>Eukaryota</taxon>
        <taxon>Fungi</taxon>
        <taxon>Dikarya</taxon>
        <taxon>Ascomycota</taxon>
        <taxon>Pezizomycotina</taxon>
        <taxon>Dothideomycetes</taxon>
        <taxon>Pleosporomycetidae</taxon>
        <taxon>Pleosporales</taxon>
        <taxon>Pleosporineae</taxon>
        <taxon>Pleosporaceae</taxon>
        <taxon>Alternaria</taxon>
        <taxon>Alternaria sect. Ulocladioides</taxon>
    </lineage>
</organism>
<dbReference type="GeneID" id="67016584"/>
<dbReference type="AlphaFoldDB" id="A0A8J2HTL2"/>
<dbReference type="Proteomes" id="UP000676310">
    <property type="component" value="Unassembled WGS sequence"/>
</dbReference>
<feature type="region of interest" description="Disordered" evidence="1">
    <location>
        <begin position="145"/>
        <end position="179"/>
    </location>
</feature>
<accession>A0A8J2HTL2</accession>
<comment type="caution">
    <text evidence="2">The sequence shown here is derived from an EMBL/GenBank/DDBJ whole genome shotgun (WGS) entry which is preliminary data.</text>
</comment>
<feature type="compositionally biased region" description="Basic and acidic residues" evidence="1">
    <location>
        <begin position="156"/>
        <end position="169"/>
    </location>
</feature>
<reference evidence="2" key="1">
    <citation type="submission" date="2021-05" db="EMBL/GenBank/DDBJ databases">
        <authorList>
            <person name="Stam R."/>
        </authorList>
    </citation>
    <scope>NUCLEOTIDE SEQUENCE</scope>
    <source>
        <strain evidence="2">CS162</strain>
    </source>
</reference>
<evidence type="ECO:0000313" key="3">
    <source>
        <dbReference type="Proteomes" id="UP000676310"/>
    </source>
</evidence>
<name>A0A8J2HTL2_9PLEO</name>